<feature type="non-terminal residue" evidence="2">
    <location>
        <position position="87"/>
    </location>
</feature>
<dbReference type="Pfam" id="PF01515">
    <property type="entry name" value="PTA_PTB"/>
    <property type="match status" value="1"/>
</dbReference>
<dbReference type="InterPro" id="IPR042112">
    <property type="entry name" value="P_AcTrfase_dom2"/>
</dbReference>
<dbReference type="Gene3D" id="3.40.50.10750">
    <property type="entry name" value="Isocitrate/Isopropylmalate dehydrogenase-like"/>
    <property type="match status" value="1"/>
</dbReference>
<organism evidence="2">
    <name type="scientific">marine sediment metagenome</name>
    <dbReference type="NCBI Taxonomy" id="412755"/>
    <lineage>
        <taxon>unclassified sequences</taxon>
        <taxon>metagenomes</taxon>
        <taxon>ecological metagenomes</taxon>
    </lineage>
</organism>
<evidence type="ECO:0000259" key="1">
    <source>
        <dbReference type="Pfam" id="PF01515"/>
    </source>
</evidence>
<gene>
    <name evidence="2" type="ORF">LCGC14_2748080</name>
</gene>
<evidence type="ECO:0000313" key="2">
    <source>
        <dbReference type="EMBL" id="KKK87954.1"/>
    </source>
</evidence>
<feature type="domain" description="Phosphate acetyl/butaryl transferase" evidence="1">
    <location>
        <begin position="52"/>
        <end position="85"/>
    </location>
</feature>
<proteinExistence type="predicted"/>
<dbReference type="GO" id="GO:0016746">
    <property type="term" value="F:acyltransferase activity"/>
    <property type="evidence" value="ECO:0007669"/>
    <property type="project" value="InterPro"/>
</dbReference>
<reference evidence="2" key="1">
    <citation type="journal article" date="2015" name="Nature">
        <title>Complex archaea that bridge the gap between prokaryotes and eukaryotes.</title>
        <authorList>
            <person name="Spang A."/>
            <person name="Saw J.H."/>
            <person name="Jorgensen S.L."/>
            <person name="Zaremba-Niedzwiedzka K."/>
            <person name="Martijn J."/>
            <person name="Lind A.E."/>
            <person name="van Eijk R."/>
            <person name="Schleper C."/>
            <person name="Guy L."/>
            <person name="Ettema T.J."/>
        </authorList>
    </citation>
    <scope>NUCLEOTIDE SEQUENCE</scope>
</reference>
<dbReference type="AlphaFoldDB" id="A0A0F9BBD8"/>
<dbReference type="InterPro" id="IPR002505">
    <property type="entry name" value="PTA_PTB"/>
</dbReference>
<sequence length="87" mass="9380">MSKHTPGPWEDMTKLKRLEQAVDQLTDSATHLFDVVAEIVQANAAINAELLDALIYADCGVNIAPTSAQLADITLASEQSARELLSE</sequence>
<accession>A0A0F9BBD8</accession>
<dbReference type="EMBL" id="LAZR01050173">
    <property type="protein sequence ID" value="KKK87954.1"/>
    <property type="molecule type" value="Genomic_DNA"/>
</dbReference>
<comment type="caution">
    <text evidence="2">The sequence shown here is derived from an EMBL/GenBank/DDBJ whole genome shotgun (WGS) entry which is preliminary data.</text>
</comment>
<protein>
    <recommendedName>
        <fullName evidence="1">Phosphate acetyl/butaryl transferase domain-containing protein</fullName>
    </recommendedName>
</protein>
<name>A0A0F9BBD8_9ZZZZ</name>